<reference evidence="1" key="1">
    <citation type="submission" date="2021-06" db="EMBL/GenBank/DDBJ databases">
        <authorList>
            <person name="Kallberg Y."/>
            <person name="Tangrot J."/>
            <person name="Rosling A."/>
        </authorList>
    </citation>
    <scope>NUCLEOTIDE SEQUENCE</scope>
    <source>
        <strain evidence="1">MA461A</strain>
    </source>
</reference>
<sequence length="346" mass="39269">MSQSERAVHTIWAQLLPNPPTPFIPLDENFFDLGGHSILATRLIFELRKTSGVNIPLGLVYEKPTIREQANEIDIALRSELNIVENVEIQPVNNSNLVSKPVIGMEKSELNYANDVEILMPKYLLQEYTPIPENYQRKVFFVTGVTGFLGAFILSNLLNNNKEIKIIAHVRAETKQLGMERLKKSCKSHLVWCDEWESEGRLEVVYGDLEKERLGIEEEDWKSLCERVDVVVHNGALVHWVYPYQKLRSANVIGTLWCINLASTHHSKPFIFVSSTSVLDTEHYVSLSDLIIEKDEGKGISEDDDLEGSRFGLKSGYGQSKWVAEKLIMEAKKRGLNACIVRPGYI</sequence>
<gene>
    <name evidence="1" type="ORF">RPERSI_LOCUS27405</name>
</gene>
<proteinExistence type="predicted"/>
<evidence type="ECO:0000313" key="2">
    <source>
        <dbReference type="Proteomes" id="UP000789920"/>
    </source>
</evidence>
<feature type="non-terminal residue" evidence="1">
    <location>
        <position position="346"/>
    </location>
</feature>
<dbReference type="Proteomes" id="UP000789920">
    <property type="component" value="Unassembled WGS sequence"/>
</dbReference>
<keyword evidence="2" id="KW-1185">Reference proteome</keyword>
<accession>A0ACA9S6Q4</accession>
<name>A0ACA9S6Q4_9GLOM</name>
<organism evidence="1 2">
    <name type="scientific">Racocetra persica</name>
    <dbReference type="NCBI Taxonomy" id="160502"/>
    <lineage>
        <taxon>Eukaryota</taxon>
        <taxon>Fungi</taxon>
        <taxon>Fungi incertae sedis</taxon>
        <taxon>Mucoromycota</taxon>
        <taxon>Glomeromycotina</taxon>
        <taxon>Glomeromycetes</taxon>
        <taxon>Diversisporales</taxon>
        <taxon>Gigasporaceae</taxon>
        <taxon>Racocetra</taxon>
    </lineage>
</organism>
<dbReference type="EMBL" id="CAJVQC010096610">
    <property type="protein sequence ID" value="CAG8829086.1"/>
    <property type="molecule type" value="Genomic_DNA"/>
</dbReference>
<protein>
    <submittedName>
        <fullName evidence="1">28974_t:CDS:1</fullName>
    </submittedName>
</protein>
<comment type="caution">
    <text evidence="1">The sequence shown here is derived from an EMBL/GenBank/DDBJ whole genome shotgun (WGS) entry which is preliminary data.</text>
</comment>
<evidence type="ECO:0000313" key="1">
    <source>
        <dbReference type="EMBL" id="CAG8829086.1"/>
    </source>
</evidence>